<protein>
    <submittedName>
        <fullName evidence="7">Alpha-1-antichymotrypsin</fullName>
    </submittedName>
</protein>
<dbReference type="EMBL" id="JBFSEQ010000002">
    <property type="protein sequence ID" value="KAL2789530.1"/>
    <property type="molecule type" value="Genomic_DNA"/>
</dbReference>
<dbReference type="SMART" id="SM00093">
    <property type="entry name" value="SERPIN"/>
    <property type="match status" value="1"/>
</dbReference>
<dbReference type="InterPro" id="IPR000215">
    <property type="entry name" value="Serpin_fam"/>
</dbReference>
<dbReference type="InterPro" id="IPR042185">
    <property type="entry name" value="Serpin_sf_2"/>
</dbReference>
<dbReference type="PROSITE" id="PS00284">
    <property type="entry name" value="SERPIN"/>
    <property type="match status" value="1"/>
</dbReference>
<gene>
    <name evidence="7" type="ORF">WCI35_004463</name>
</gene>
<keyword evidence="2" id="KW-0646">Protease inhibitor</keyword>
<dbReference type="Pfam" id="PF00079">
    <property type="entry name" value="Serpin"/>
    <property type="match status" value="1"/>
</dbReference>
<evidence type="ECO:0000256" key="2">
    <source>
        <dbReference type="ARBA" id="ARBA00022690"/>
    </source>
</evidence>
<accession>A0ABD2ETN6</accession>
<dbReference type="Gene3D" id="3.30.497.10">
    <property type="entry name" value="Antithrombin, subunit I, domain 2"/>
    <property type="match status" value="1"/>
</dbReference>
<evidence type="ECO:0000259" key="6">
    <source>
        <dbReference type="SMART" id="SM00093"/>
    </source>
</evidence>
<comment type="similarity">
    <text evidence="1 4">Belongs to the serpin family.</text>
</comment>
<feature type="domain" description="Serpin" evidence="6">
    <location>
        <begin position="59"/>
        <end position="420"/>
    </location>
</feature>
<evidence type="ECO:0000256" key="4">
    <source>
        <dbReference type="RuleBase" id="RU000411"/>
    </source>
</evidence>
<dbReference type="InterPro" id="IPR023796">
    <property type="entry name" value="Serpin_dom"/>
</dbReference>
<proteinExistence type="inferred from homology"/>
<evidence type="ECO:0000256" key="5">
    <source>
        <dbReference type="SAM" id="SignalP"/>
    </source>
</evidence>
<feature type="non-terminal residue" evidence="7">
    <location>
        <position position="1"/>
    </location>
</feature>
<feature type="chain" id="PRO_5044723906" evidence="5">
    <location>
        <begin position="24"/>
        <end position="423"/>
    </location>
</feature>
<keyword evidence="3" id="KW-0722">Serine protease inhibitor</keyword>
<feature type="signal peptide" evidence="5">
    <location>
        <begin position="1"/>
        <end position="23"/>
    </location>
</feature>
<keyword evidence="8" id="KW-1185">Reference proteome</keyword>
<dbReference type="EMBL" id="JBFSEQ010000002">
    <property type="protein sequence ID" value="KAL2789528.1"/>
    <property type="molecule type" value="Genomic_DNA"/>
</dbReference>
<dbReference type="InterPro" id="IPR036186">
    <property type="entry name" value="Serpin_sf"/>
</dbReference>
<dbReference type="FunFam" id="3.30.497.10:FF:000001">
    <property type="entry name" value="Serine protease inhibitor"/>
    <property type="match status" value="1"/>
</dbReference>
<evidence type="ECO:0000256" key="3">
    <source>
        <dbReference type="ARBA" id="ARBA00022900"/>
    </source>
</evidence>
<dbReference type="Proteomes" id="UP001610411">
    <property type="component" value="Unassembled WGS sequence"/>
</dbReference>
<evidence type="ECO:0000256" key="1">
    <source>
        <dbReference type="ARBA" id="ARBA00009500"/>
    </source>
</evidence>
<reference evidence="7 8" key="1">
    <citation type="journal article" date="2024" name="G3 (Bethesda)">
        <title>A hybrid genome assembly of the endangered aye-aye (Daubentonia madagascariensis).</title>
        <authorList>
            <person name="Versoza C.J."/>
            <person name="Pfeifer S.P."/>
        </authorList>
    </citation>
    <scope>NUCLEOTIDE SEQUENCE [LARGE SCALE GENOMIC DNA]</scope>
    <source>
        <strain evidence="7">6821</strain>
    </source>
</reference>
<sequence length="423" mass="47902">VEKMLSLLALGLLVAGFCPAVLCHPVGTLDWENLTQENQENRTRVDKFRLASSNMDFAFSLYKQLALENPDKNVIFSPLSISTALAFLSLGARSTTLTELLKGLKFNLTEISEAEIHQSFQHLLRTLNQPSDQLQLSMGNAMFIKERLYVLQKFMEDAKGLYASEAFSTNFQDSAAAEKFINDFVEKKTQGKIVDLVKDLDTTTMMVLVNYIFFKAKWKTPFDPHDTFESIFHLSESKWVKVPMMSMKNLRTPYFWDEELSCAVAELMYEGNASALFILPDQGKMEEVEAKLLPETLRRWRGSLQTRRIDELYLPKFSISSDYNLEDILPQLGIRELFTRYADLSGITGTKNLMVSKVVHKAVLDVAEVGTEAAAATGIKMVLTSLGMDPMISMNFNRPFLMIIFKNMESIPFIGKITNPKQA</sequence>
<evidence type="ECO:0000313" key="7">
    <source>
        <dbReference type="EMBL" id="KAL2789531.1"/>
    </source>
</evidence>
<name>A0ABD2ETN6_DAUMA</name>
<comment type="caution">
    <text evidence="7">The sequence shown here is derived from an EMBL/GenBank/DDBJ whole genome shotgun (WGS) entry which is preliminary data.</text>
</comment>
<dbReference type="FunFam" id="2.30.39.10:FF:000002">
    <property type="entry name" value="Serpin family D member 1"/>
    <property type="match status" value="1"/>
</dbReference>
<organism evidence="7 8">
    <name type="scientific">Daubentonia madagascariensis</name>
    <name type="common">Aye-aye</name>
    <name type="synonym">Sciurus madagascariensis</name>
    <dbReference type="NCBI Taxonomy" id="31869"/>
    <lineage>
        <taxon>Eukaryota</taxon>
        <taxon>Metazoa</taxon>
        <taxon>Chordata</taxon>
        <taxon>Craniata</taxon>
        <taxon>Vertebrata</taxon>
        <taxon>Euteleostomi</taxon>
        <taxon>Mammalia</taxon>
        <taxon>Eutheria</taxon>
        <taxon>Euarchontoglires</taxon>
        <taxon>Primates</taxon>
        <taxon>Strepsirrhini</taxon>
        <taxon>Chiromyiformes</taxon>
        <taxon>Daubentoniidae</taxon>
        <taxon>Daubentonia</taxon>
    </lineage>
</organism>
<dbReference type="EMBL" id="JBFSEQ010000002">
    <property type="protein sequence ID" value="KAL2789531.1"/>
    <property type="molecule type" value="Genomic_DNA"/>
</dbReference>
<evidence type="ECO:0000313" key="8">
    <source>
        <dbReference type="Proteomes" id="UP001610411"/>
    </source>
</evidence>
<dbReference type="CDD" id="cd19551">
    <property type="entry name" value="serpinA3_A1AC"/>
    <property type="match status" value="1"/>
</dbReference>
<dbReference type="PANTHER" id="PTHR11461">
    <property type="entry name" value="SERINE PROTEASE INHIBITOR, SERPIN"/>
    <property type="match status" value="1"/>
</dbReference>
<dbReference type="GO" id="GO:0004867">
    <property type="term" value="F:serine-type endopeptidase inhibitor activity"/>
    <property type="evidence" value="ECO:0007669"/>
    <property type="project" value="UniProtKB-KW"/>
</dbReference>
<dbReference type="InterPro" id="IPR023795">
    <property type="entry name" value="Serpin_CS"/>
</dbReference>
<dbReference type="SUPFAM" id="SSF56574">
    <property type="entry name" value="Serpins"/>
    <property type="match status" value="1"/>
</dbReference>
<dbReference type="InterPro" id="IPR042178">
    <property type="entry name" value="Serpin_sf_1"/>
</dbReference>
<dbReference type="Gene3D" id="2.30.39.10">
    <property type="entry name" value="Alpha-1-antitrypsin, domain 1"/>
    <property type="match status" value="1"/>
</dbReference>
<dbReference type="EMBL" id="JBFSEQ010000002">
    <property type="protein sequence ID" value="KAL2789529.1"/>
    <property type="molecule type" value="Genomic_DNA"/>
</dbReference>
<dbReference type="AlphaFoldDB" id="A0ABD2ETN6"/>
<keyword evidence="5" id="KW-0732">Signal</keyword>
<dbReference type="PANTHER" id="PTHR11461:SF145">
    <property type="entry name" value="ALPHA-1-ANTICHYMOTRYPSIN"/>
    <property type="match status" value="1"/>
</dbReference>